<comment type="caution">
    <text evidence="3">The sequence shown here is derived from an EMBL/GenBank/DDBJ whole genome shotgun (WGS) entry which is preliminary data.</text>
</comment>
<keyword evidence="1" id="KW-0175">Coiled coil</keyword>
<organism evidence="3 4">
    <name type="scientific">Aduncisulcus paluster</name>
    <dbReference type="NCBI Taxonomy" id="2918883"/>
    <lineage>
        <taxon>Eukaryota</taxon>
        <taxon>Metamonada</taxon>
        <taxon>Carpediemonas-like organisms</taxon>
        <taxon>Aduncisulcus</taxon>
    </lineage>
</organism>
<protein>
    <submittedName>
        <fullName evidence="3">Uncharacterized protein</fullName>
    </submittedName>
</protein>
<keyword evidence="4" id="KW-1185">Reference proteome</keyword>
<accession>A0ABQ5KA51</accession>
<name>A0ABQ5KA51_9EUKA</name>
<evidence type="ECO:0000256" key="2">
    <source>
        <dbReference type="SAM" id="MobiDB-lite"/>
    </source>
</evidence>
<dbReference type="EMBL" id="BQXS01000482">
    <property type="protein sequence ID" value="GKT28797.1"/>
    <property type="molecule type" value="Genomic_DNA"/>
</dbReference>
<proteinExistence type="predicted"/>
<evidence type="ECO:0000256" key="1">
    <source>
        <dbReference type="SAM" id="Coils"/>
    </source>
</evidence>
<sequence>MRIIGKCIEDLGSGYLAFDNQFKGPYPIGHPDLSEIDESKAYGDYHSGDNHSDLLEFLRGYGDINFNPNLHLPFIMPHYLGKFVVSHYSFRNGIKDFNATFTTSDGKKITKEYQMGEMPPNHIFWQEFPIDIDNVTSCDIHVISSWDGKQEDINLEGIRFVIDKEQEAKKEKERKEQIERELKRAEMKDLMSDFISSTQQRFEELEKKLSDEKEQRVHDKEEFEKIREKDRKEFEKELQSKQSQIVSLLSTLSQVQQKSESDQLSCVSARVSGGTAEVSGRVQSMYEHTVSHRAGVLSVVGEHVDVSCDVSTMSSTLMTSVPNMGNHHRSSSSSDSSGDN</sequence>
<feature type="non-terminal residue" evidence="3">
    <location>
        <position position="340"/>
    </location>
</feature>
<reference evidence="3" key="1">
    <citation type="submission" date="2022-03" db="EMBL/GenBank/DDBJ databases">
        <title>Draft genome sequence of Aduncisulcus paluster, a free-living microaerophilic Fornicata.</title>
        <authorList>
            <person name="Yuyama I."/>
            <person name="Kume K."/>
            <person name="Tamura T."/>
            <person name="Inagaki Y."/>
            <person name="Hashimoto T."/>
        </authorList>
    </citation>
    <scope>NUCLEOTIDE SEQUENCE</scope>
    <source>
        <strain evidence="3">NY0171</strain>
    </source>
</reference>
<feature type="region of interest" description="Disordered" evidence="2">
    <location>
        <begin position="319"/>
        <end position="340"/>
    </location>
</feature>
<dbReference type="Proteomes" id="UP001057375">
    <property type="component" value="Unassembled WGS sequence"/>
</dbReference>
<gene>
    <name evidence="3" type="ORF">ADUPG1_000873</name>
</gene>
<feature type="coiled-coil region" evidence="1">
    <location>
        <begin position="161"/>
        <end position="251"/>
    </location>
</feature>
<evidence type="ECO:0000313" key="3">
    <source>
        <dbReference type="EMBL" id="GKT28797.1"/>
    </source>
</evidence>
<feature type="compositionally biased region" description="Low complexity" evidence="2">
    <location>
        <begin position="331"/>
        <end position="340"/>
    </location>
</feature>
<evidence type="ECO:0000313" key="4">
    <source>
        <dbReference type="Proteomes" id="UP001057375"/>
    </source>
</evidence>